<evidence type="ECO:0000313" key="3">
    <source>
        <dbReference type="Proteomes" id="UP000092666"/>
    </source>
</evidence>
<dbReference type="AlphaFoldDB" id="A0A1B9GHW7"/>
<keyword evidence="3" id="KW-1185">Reference proteome</keyword>
<reference evidence="3" key="2">
    <citation type="submission" date="2013-12" db="EMBL/GenBank/DDBJ databases">
        <title>Evolution of pathogenesis and genome organization in the Tremellales.</title>
        <authorList>
            <person name="Cuomo C."/>
            <person name="Litvintseva A."/>
            <person name="Heitman J."/>
            <person name="Chen Y."/>
            <person name="Sun S."/>
            <person name="Springer D."/>
            <person name="Dromer F."/>
            <person name="Young S."/>
            <person name="Zeng Q."/>
            <person name="Chapman S."/>
            <person name="Gujja S."/>
            <person name="Saif S."/>
            <person name="Birren B."/>
        </authorList>
    </citation>
    <scope>NUCLEOTIDE SEQUENCE [LARGE SCALE GENOMIC DNA]</scope>
    <source>
        <strain evidence="3">BCC8398</strain>
    </source>
</reference>
<proteinExistence type="predicted"/>
<feature type="compositionally biased region" description="Polar residues" evidence="1">
    <location>
        <begin position="33"/>
        <end position="54"/>
    </location>
</feature>
<dbReference type="Proteomes" id="UP000092666">
    <property type="component" value="Unassembled WGS sequence"/>
</dbReference>
<protein>
    <submittedName>
        <fullName evidence="2">Uncharacterized protein</fullName>
    </submittedName>
</protein>
<dbReference type="EMBL" id="KV700146">
    <property type="protein sequence ID" value="OCF30573.1"/>
    <property type="molecule type" value="Genomic_DNA"/>
</dbReference>
<organism evidence="2 3">
    <name type="scientific">Kwoniella heveanensis BCC8398</name>
    <dbReference type="NCBI Taxonomy" id="1296120"/>
    <lineage>
        <taxon>Eukaryota</taxon>
        <taxon>Fungi</taxon>
        <taxon>Dikarya</taxon>
        <taxon>Basidiomycota</taxon>
        <taxon>Agaricomycotina</taxon>
        <taxon>Tremellomycetes</taxon>
        <taxon>Tremellales</taxon>
        <taxon>Cryptococcaceae</taxon>
        <taxon>Kwoniella</taxon>
    </lineage>
</organism>
<accession>A0A1B9GHW7</accession>
<feature type="region of interest" description="Disordered" evidence="1">
    <location>
        <begin position="1"/>
        <end position="54"/>
    </location>
</feature>
<evidence type="ECO:0000256" key="1">
    <source>
        <dbReference type="SAM" id="MobiDB-lite"/>
    </source>
</evidence>
<name>A0A1B9GHW7_9TREE</name>
<reference evidence="2 3" key="1">
    <citation type="submission" date="2013-07" db="EMBL/GenBank/DDBJ databases">
        <title>The Genome Sequence of Cryptococcus heveanensis BCC8398.</title>
        <authorList>
            <consortium name="The Broad Institute Genome Sequencing Platform"/>
            <person name="Cuomo C."/>
            <person name="Litvintseva A."/>
            <person name="Chen Y."/>
            <person name="Heitman J."/>
            <person name="Sun S."/>
            <person name="Springer D."/>
            <person name="Dromer F."/>
            <person name="Young S.K."/>
            <person name="Zeng Q."/>
            <person name="Gargeya S."/>
            <person name="Fitzgerald M."/>
            <person name="Abouelleil A."/>
            <person name="Alvarado L."/>
            <person name="Berlin A.M."/>
            <person name="Chapman S.B."/>
            <person name="Dewar J."/>
            <person name="Goldberg J."/>
            <person name="Griggs A."/>
            <person name="Gujja S."/>
            <person name="Hansen M."/>
            <person name="Howarth C."/>
            <person name="Imamovic A."/>
            <person name="Larimer J."/>
            <person name="McCowan C."/>
            <person name="Murphy C."/>
            <person name="Pearson M."/>
            <person name="Priest M."/>
            <person name="Roberts A."/>
            <person name="Saif S."/>
            <person name="Shea T."/>
            <person name="Sykes S."/>
            <person name="Wortman J."/>
            <person name="Nusbaum C."/>
            <person name="Birren B."/>
        </authorList>
    </citation>
    <scope>NUCLEOTIDE SEQUENCE [LARGE SCALE GENOMIC DNA]</scope>
    <source>
        <strain evidence="2 3">BCC8398</strain>
    </source>
</reference>
<evidence type="ECO:0000313" key="2">
    <source>
        <dbReference type="EMBL" id="OCF30573.1"/>
    </source>
</evidence>
<sequence length="163" mass="17659">MSEGDTNHAQGRSPRYFEPASTAGTAREDHQSGPATGSNLASTHGTGGAPTTQPDIMDILTRLSAFGSRLDARIHRLGDLETGASELKASLTESKERSESFRRRLDDVDSRLLLLKELMAPSDHTEASNALASHAPSGQVVVREMDPLREPRMMNEAVSYDLL</sequence>
<gene>
    <name evidence="2" type="ORF">I316_07774</name>
</gene>